<feature type="transmembrane region" description="Helical" evidence="4">
    <location>
        <begin position="331"/>
        <end position="351"/>
    </location>
</feature>
<dbReference type="EMBL" id="SWBP01000001">
    <property type="protein sequence ID" value="TKC01095.1"/>
    <property type="molecule type" value="Genomic_DNA"/>
</dbReference>
<comment type="similarity">
    <text evidence="1">Belongs to the glycosyltransferase 2 family.</text>
</comment>
<proteinExistence type="inferred from homology"/>
<keyword evidence="4" id="KW-1133">Transmembrane helix</keyword>
<feature type="transmembrane region" description="Helical" evidence="4">
    <location>
        <begin position="273"/>
        <end position="293"/>
    </location>
</feature>
<reference evidence="6 7" key="1">
    <citation type="submission" date="2019-04" db="EMBL/GenBank/DDBJ databases">
        <title>Pedobacter sp. AR-3-17 sp. nov., isolated from Arctic soil.</title>
        <authorList>
            <person name="Dahal R.H."/>
            <person name="Kim D.-U."/>
        </authorList>
    </citation>
    <scope>NUCLEOTIDE SEQUENCE [LARGE SCALE GENOMIC DNA]</scope>
    <source>
        <strain evidence="6 7">AR-3-17</strain>
    </source>
</reference>
<evidence type="ECO:0000259" key="5">
    <source>
        <dbReference type="Pfam" id="PF00535"/>
    </source>
</evidence>
<feature type="transmembrane region" description="Helical" evidence="4">
    <location>
        <begin position="300"/>
        <end position="319"/>
    </location>
</feature>
<dbReference type="PANTHER" id="PTHR43630:SF1">
    <property type="entry name" value="POLY-BETA-1,6-N-ACETYL-D-GLUCOSAMINE SYNTHASE"/>
    <property type="match status" value="1"/>
</dbReference>
<evidence type="ECO:0000256" key="2">
    <source>
        <dbReference type="ARBA" id="ARBA00022676"/>
    </source>
</evidence>
<dbReference type="InterPro" id="IPR001173">
    <property type="entry name" value="Glyco_trans_2-like"/>
</dbReference>
<gene>
    <name evidence="6" type="ORF">FA046_01710</name>
</gene>
<evidence type="ECO:0000256" key="1">
    <source>
        <dbReference type="ARBA" id="ARBA00006739"/>
    </source>
</evidence>
<dbReference type="CDD" id="cd04192">
    <property type="entry name" value="GT_2_like_e"/>
    <property type="match status" value="1"/>
</dbReference>
<evidence type="ECO:0000313" key="6">
    <source>
        <dbReference type="EMBL" id="TKC01095.1"/>
    </source>
</evidence>
<name>A0A4U1C6Y2_9SPHI</name>
<dbReference type="PANTHER" id="PTHR43630">
    <property type="entry name" value="POLY-BETA-1,6-N-ACETYL-D-GLUCOSAMINE SYNTHASE"/>
    <property type="match status" value="1"/>
</dbReference>
<dbReference type="Pfam" id="PF00535">
    <property type="entry name" value="Glycos_transf_2"/>
    <property type="match status" value="1"/>
</dbReference>
<keyword evidence="4" id="KW-0472">Membrane</keyword>
<comment type="caution">
    <text evidence="6">The sequence shown here is derived from an EMBL/GenBank/DDBJ whole genome shotgun (WGS) entry which is preliminary data.</text>
</comment>
<protein>
    <submittedName>
        <fullName evidence="6">Glycosyltransferase</fullName>
    </submittedName>
</protein>
<dbReference type="Proteomes" id="UP000308181">
    <property type="component" value="Unassembled WGS sequence"/>
</dbReference>
<keyword evidence="3 6" id="KW-0808">Transferase</keyword>
<evidence type="ECO:0000313" key="7">
    <source>
        <dbReference type="Proteomes" id="UP000308181"/>
    </source>
</evidence>
<keyword evidence="4" id="KW-0812">Transmembrane</keyword>
<accession>A0A4U1C6Y2</accession>
<evidence type="ECO:0000256" key="3">
    <source>
        <dbReference type="ARBA" id="ARBA00022679"/>
    </source>
</evidence>
<organism evidence="6 7">
    <name type="scientific">Pedobacter cryophilus</name>
    <dbReference type="NCBI Taxonomy" id="2571271"/>
    <lineage>
        <taxon>Bacteria</taxon>
        <taxon>Pseudomonadati</taxon>
        <taxon>Bacteroidota</taxon>
        <taxon>Sphingobacteriia</taxon>
        <taxon>Sphingobacteriales</taxon>
        <taxon>Sphingobacteriaceae</taxon>
        <taxon>Pedobacter</taxon>
    </lineage>
</organism>
<keyword evidence="7" id="KW-1185">Reference proteome</keyword>
<dbReference type="AlphaFoldDB" id="A0A4U1C6Y2"/>
<feature type="domain" description="Glycosyltransferase 2-like" evidence="5">
    <location>
        <begin position="35"/>
        <end position="203"/>
    </location>
</feature>
<dbReference type="OrthoDB" id="9805625at2"/>
<dbReference type="SUPFAM" id="SSF53448">
    <property type="entry name" value="Nucleotide-diphospho-sugar transferases"/>
    <property type="match status" value="1"/>
</dbReference>
<dbReference type="GO" id="GO:0016757">
    <property type="term" value="F:glycosyltransferase activity"/>
    <property type="evidence" value="ECO:0007669"/>
    <property type="project" value="UniProtKB-KW"/>
</dbReference>
<sequence>MLTFLYAFLVLFLRSGWLKILPFQKANISPATKVSILIAARNEEDKIHLTIEDIIAQNYPKELFELIIVDDHSTDSTSQIIASYAPQGVKLIKLNEKEPLNSYKKKAIAEAIQISTGELIITTDADCRMGKNWLSTIVNYYDQNNYNLISSPVIYFEERSLFERLQTLEFLYLIGLGAAGIGNKVPSTCNGANLAYKKEVFIKLDGFKGIDDLASGDDELFLHKVALAYPGSIGFCKAEDAIVYTHGKATVEEFIQQRKRWASKSVKYKDKKMMFLAIAIWLFNVSLATNLILGLFFPDLLKLVFIQFVIKFIAELFYLEPLTTFAKRKSLLYYLTFLTFLHVAYFIYIGLAGNSGKYHWKGRMVK</sequence>
<dbReference type="InterPro" id="IPR029044">
    <property type="entry name" value="Nucleotide-diphossugar_trans"/>
</dbReference>
<dbReference type="Gene3D" id="3.90.550.10">
    <property type="entry name" value="Spore Coat Polysaccharide Biosynthesis Protein SpsA, Chain A"/>
    <property type="match status" value="1"/>
</dbReference>
<keyword evidence="2" id="KW-0328">Glycosyltransferase</keyword>
<evidence type="ECO:0000256" key="4">
    <source>
        <dbReference type="SAM" id="Phobius"/>
    </source>
</evidence>